<evidence type="ECO:0000313" key="6">
    <source>
        <dbReference type="Proteomes" id="UP001144297"/>
    </source>
</evidence>
<protein>
    <submittedName>
        <fullName evidence="5">Response regulator</fullName>
    </submittedName>
</protein>
<dbReference type="GO" id="GO:0000160">
    <property type="term" value="P:phosphorelay signal transduction system"/>
    <property type="evidence" value="ECO:0007669"/>
    <property type="project" value="UniProtKB-KW"/>
</dbReference>
<evidence type="ECO:0000313" key="5">
    <source>
        <dbReference type="EMBL" id="GLI53869.1"/>
    </source>
</evidence>
<gene>
    <name evidence="5" type="ORF">TISLANDTSLP1_15620</name>
</gene>
<proteinExistence type="predicted"/>
<sequence length="126" mass="14609">MEKLKILLVDDEVDFVTTLSERLSMREYDVKFATSSIEAMPLFYSCSPHLIILDIRMPEMNGIEFLKLIKKINPAAEVIMLTAYGDVKYVEEAMKEGALEYIIKPIDIKELIIKIERVREKIKQRG</sequence>
<dbReference type="InterPro" id="IPR011006">
    <property type="entry name" value="CheY-like_superfamily"/>
</dbReference>
<organism evidence="5 6">
    <name type="scientific">Thermodesulfovibrio yellowstonii</name>
    <dbReference type="NCBI Taxonomy" id="28262"/>
    <lineage>
        <taxon>Bacteria</taxon>
        <taxon>Pseudomonadati</taxon>
        <taxon>Nitrospirota</taxon>
        <taxon>Thermodesulfovibrionia</taxon>
        <taxon>Thermodesulfovibrionales</taxon>
        <taxon>Thermodesulfovibrionaceae</taxon>
        <taxon>Thermodesulfovibrio</taxon>
    </lineage>
</organism>
<dbReference type="CDD" id="cd17536">
    <property type="entry name" value="REC_YesN-like"/>
    <property type="match status" value="1"/>
</dbReference>
<evidence type="ECO:0000256" key="2">
    <source>
        <dbReference type="ARBA" id="ARBA00023012"/>
    </source>
</evidence>
<comment type="caution">
    <text evidence="5">The sequence shown here is derived from an EMBL/GenBank/DDBJ whole genome shotgun (WGS) entry which is preliminary data.</text>
</comment>
<accession>A0A9W6LKQ3</accession>
<evidence type="ECO:0000256" key="3">
    <source>
        <dbReference type="PROSITE-ProRule" id="PRU00169"/>
    </source>
</evidence>
<keyword evidence="2" id="KW-0902">Two-component regulatory system</keyword>
<dbReference type="FunFam" id="3.40.50.2300:FF:000700">
    <property type="entry name" value="Sporulation initiation phosphotransferase F"/>
    <property type="match status" value="1"/>
</dbReference>
<dbReference type="SUPFAM" id="SSF52172">
    <property type="entry name" value="CheY-like"/>
    <property type="match status" value="1"/>
</dbReference>
<name>A0A9W6LKQ3_9BACT</name>
<dbReference type="InterPro" id="IPR001789">
    <property type="entry name" value="Sig_transdc_resp-reg_receiver"/>
</dbReference>
<feature type="domain" description="Response regulatory" evidence="4">
    <location>
        <begin position="5"/>
        <end position="119"/>
    </location>
</feature>
<dbReference type="Pfam" id="PF00072">
    <property type="entry name" value="Response_reg"/>
    <property type="match status" value="1"/>
</dbReference>
<evidence type="ECO:0000256" key="1">
    <source>
        <dbReference type="ARBA" id="ARBA00022553"/>
    </source>
</evidence>
<dbReference type="InterPro" id="IPR050595">
    <property type="entry name" value="Bact_response_regulator"/>
</dbReference>
<keyword evidence="6" id="KW-1185">Reference proteome</keyword>
<keyword evidence="1 3" id="KW-0597">Phosphoprotein</keyword>
<dbReference type="AlphaFoldDB" id="A0A9W6LKQ3"/>
<reference evidence="5" key="1">
    <citation type="submission" date="2022-12" db="EMBL/GenBank/DDBJ databases">
        <title>Reference genome sequencing for broad-spectrum identification of bacterial and archaeal isolates by mass spectrometry.</title>
        <authorList>
            <person name="Sekiguchi Y."/>
            <person name="Tourlousse D.M."/>
        </authorList>
    </citation>
    <scope>NUCLEOTIDE SEQUENCE</scope>
    <source>
        <strain evidence="5">TSL-P1</strain>
    </source>
</reference>
<dbReference type="PANTHER" id="PTHR44591">
    <property type="entry name" value="STRESS RESPONSE REGULATOR PROTEIN 1"/>
    <property type="match status" value="1"/>
</dbReference>
<dbReference type="PROSITE" id="PS50110">
    <property type="entry name" value="RESPONSE_REGULATORY"/>
    <property type="match status" value="1"/>
</dbReference>
<dbReference type="SMART" id="SM00448">
    <property type="entry name" value="REC"/>
    <property type="match status" value="1"/>
</dbReference>
<evidence type="ECO:0000259" key="4">
    <source>
        <dbReference type="PROSITE" id="PS50110"/>
    </source>
</evidence>
<feature type="modified residue" description="4-aspartylphosphate" evidence="3">
    <location>
        <position position="54"/>
    </location>
</feature>
<dbReference type="Gene3D" id="3.40.50.2300">
    <property type="match status" value="1"/>
</dbReference>
<dbReference type="EMBL" id="BSDX01000001">
    <property type="protein sequence ID" value="GLI53869.1"/>
    <property type="molecule type" value="Genomic_DNA"/>
</dbReference>
<dbReference type="Proteomes" id="UP001144297">
    <property type="component" value="Unassembled WGS sequence"/>
</dbReference>
<dbReference type="PANTHER" id="PTHR44591:SF14">
    <property type="entry name" value="PROTEIN PILG"/>
    <property type="match status" value="1"/>
</dbReference>